<proteinExistence type="predicted"/>
<protein>
    <recommendedName>
        <fullName evidence="3">Endonuclease/exonuclease/phosphatase domain-containing protein</fullName>
    </recommendedName>
</protein>
<organism evidence="1 2">
    <name type="scientific">Elysia marginata</name>
    <dbReference type="NCBI Taxonomy" id="1093978"/>
    <lineage>
        <taxon>Eukaryota</taxon>
        <taxon>Metazoa</taxon>
        <taxon>Spiralia</taxon>
        <taxon>Lophotrochozoa</taxon>
        <taxon>Mollusca</taxon>
        <taxon>Gastropoda</taxon>
        <taxon>Heterobranchia</taxon>
        <taxon>Euthyneura</taxon>
        <taxon>Panpulmonata</taxon>
        <taxon>Sacoglossa</taxon>
        <taxon>Placobranchoidea</taxon>
        <taxon>Plakobranchidae</taxon>
        <taxon>Elysia</taxon>
    </lineage>
</organism>
<evidence type="ECO:0000313" key="1">
    <source>
        <dbReference type="EMBL" id="GFR70391.1"/>
    </source>
</evidence>
<dbReference type="AlphaFoldDB" id="A0AAV4FBY2"/>
<dbReference type="EMBL" id="BMAT01007739">
    <property type="protein sequence ID" value="GFR70391.1"/>
    <property type="molecule type" value="Genomic_DNA"/>
</dbReference>
<name>A0AAV4FBY2_9GAST</name>
<gene>
    <name evidence="1" type="ORF">ElyMa_003785300</name>
</gene>
<dbReference type="Proteomes" id="UP000762676">
    <property type="component" value="Unassembled WGS sequence"/>
</dbReference>
<evidence type="ECO:0000313" key="2">
    <source>
        <dbReference type="Proteomes" id="UP000762676"/>
    </source>
</evidence>
<accession>A0AAV4FBY2</accession>
<reference evidence="1 2" key="1">
    <citation type="journal article" date="2021" name="Elife">
        <title>Chloroplast acquisition without the gene transfer in kleptoplastic sea slugs, Plakobranchus ocellatus.</title>
        <authorList>
            <person name="Maeda T."/>
            <person name="Takahashi S."/>
            <person name="Yoshida T."/>
            <person name="Shimamura S."/>
            <person name="Takaki Y."/>
            <person name="Nagai Y."/>
            <person name="Toyoda A."/>
            <person name="Suzuki Y."/>
            <person name="Arimoto A."/>
            <person name="Ishii H."/>
            <person name="Satoh N."/>
            <person name="Nishiyama T."/>
            <person name="Hasebe M."/>
            <person name="Maruyama T."/>
            <person name="Minagawa J."/>
            <person name="Obokata J."/>
            <person name="Shigenobu S."/>
        </authorList>
    </citation>
    <scope>NUCLEOTIDE SEQUENCE [LARGE SCALE GENOMIC DNA]</scope>
</reference>
<keyword evidence="2" id="KW-1185">Reference proteome</keyword>
<comment type="caution">
    <text evidence="1">The sequence shown here is derived from an EMBL/GenBank/DDBJ whole genome shotgun (WGS) entry which is preliminary data.</text>
</comment>
<evidence type="ECO:0008006" key="3">
    <source>
        <dbReference type="Google" id="ProtNLM"/>
    </source>
</evidence>
<sequence length="92" mass="10669">MTREDTKKLWGIKKLDELTKMENSADMWANNEMVIWGKTKKDTQSNLDLTKVQPTDRKPDRRYICISHSFRSSLQDVKIFGGADVVSDHQLV</sequence>